<dbReference type="EMBL" id="CAJVQB010070881">
    <property type="protein sequence ID" value="CAG8842982.1"/>
    <property type="molecule type" value="Genomic_DNA"/>
</dbReference>
<dbReference type="Proteomes" id="UP000789901">
    <property type="component" value="Unassembled WGS sequence"/>
</dbReference>
<evidence type="ECO:0000256" key="1">
    <source>
        <dbReference type="SAM" id="MobiDB-lite"/>
    </source>
</evidence>
<feature type="compositionally biased region" description="Polar residues" evidence="1">
    <location>
        <begin position="67"/>
        <end position="80"/>
    </location>
</feature>
<feature type="region of interest" description="Disordered" evidence="1">
    <location>
        <begin position="67"/>
        <end position="90"/>
    </location>
</feature>
<reference evidence="2 3" key="1">
    <citation type="submission" date="2021-06" db="EMBL/GenBank/DDBJ databases">
        <authorList>
            <person name="Kallberg Y."/>
            <person name="Tangrot J."/>
            <person name="Rosling A."/>
        </authorList>
    </citation>
    <scope>NUCLEOTIDE SEQUENCE [LARGE SCALE GENOMIC DNA]</scope>
    <source>
        <strain evidence="2 3">120-4 pot B 10/14</strain>
    </source>
</reference>
<sequence length="102" mass="12001">LSHKDDFRNLWNTLDGKMKQLKQNGIIPQQHDPLNEEEISLILVIQMYQHHMLKVELFLQKWSQKNDQGELDNNGNTTSIPIPPDSLDKPRPIHDIQLYFSK</sequence>
<evidence type="ECO:0000313" key="2">
    <source>
        <dbReference type="EMBL" id="CAG8842982.1"/>
    </source>
</evidence>
<feature type="non-terminal residue" evidence="2">
    <location>
        <position position="1"/>
    </location>
</feature>
<protein>
    <submittedName>
        <fullName evidence="2">24278_t:CDS:1</fullName>
    </submittedName>
</protein>
<proteinExistence type="predicted"/>
<organism evidence="2 3">
    <name type="scientific">Gigaspora margarita</name>
    <dbReference type="NCBI Taxonomy" id="4874"/>
    <lineage>
        <taxon>Eukaryota</taxon>
        <taxon>Fungi</taxon>
        <taxon>Fungi incertae sedis</taxon>
        <taxon>Mucoromycota</taxon>
        <taxon>Glomeromycotina</taxon>
        <taxon>Glomeromycetes</taxon>
        <taxon>Diversisporales</taxon>
        <taxon>Gigasporaceae</taxon>
        <taxon>Gigaspora</taxon>
    </lineage>
</organism>
<name>A0ABN7WY09_GIGMA</name>
<evidence type="ECO:0000313" key="3">
    <source>
        <dbReference type="Proteomes" id="UP000789901"/>
    </source>
</evidence>
<gene>
    <name evidence="2" type="ORF">GMARGA_LOCUS36286</name>
</gene>
<comment type="caution">
    <text evidence="2">The sequence shown here is derived from an EMBL/GenBank/DDBJ whole genome shotgun (WGS) entry which is preliminary data.</text>
</comment>
<accession>A0ABN7WY09</accession>
<keyword evidence="3" id="KW-1185">Reference proteome</keyword>